<dbReference type="InterPro" id="IPR015421">
    <property type="entry name" value="PyrdxlP-dep_Trfase_major"/>
</dbReference>
<gene>
    <name evidence="7" type="ORF">SAMN04488028_10757</name>
</gene>
<evidence type="ECO:0000256" key="5">
    <source>
        <dbReference type="PIRSR" id="PIRSR017617-1"/>
    </source>
</evidence>
<dbReference type="InterPro" id="IPR001597">
    <property type="entry name" value="ArAA_b-elim_lyase/Thr_aldolase"/>
</dbReference>
<feature type="modified residue" description="N6-(pyridoxal phosphate)lysine" evidence="5">
    <location>
        <position position="199"/>
    </location>
</feature>
<evidence type="ECO:0000313" key="7">
    <source>
        <dbReference type="EMBL" id="SHK66809.1"/>
    </source>
</evidence>
<dbReference type="GO" id="GO:0005829">
    <property type="term" value="C:cytosol"/>
    <property type="evidence" value="ECO:0007669"/>
    <property type="project" value="TreeGrafter"/>
</dbReference>
<dbReference type="PIRSF" id="PIRSF017617">
    <property type="entry name" value="Thr_aldolase"/>
    <property type="match status" value="1"/>
</dbReference>
<sequence length="334" mass="36132">MIDLRSDTVTRPTPAMLEAMMTAEVGDDVFGEDPTVSALEQRLAGMFGKEAGIFCASGTMANQIAVKIHTQPGDQVICDSTSHIYHYEGGGAAFNAGVSLRMLEGDQGRFNAEQVRDNINADDIHFPKSTLISIENTSNKGGGSIWNLHEIKAIAQVAADHQINMHLDGARLFNALAVTDESPTEIGQLFDTLSICLSKGLGAPVGSVLLGSEKLIKQAKRVRKMLGGAMRQAGYLAAAGRYALAHHVDRIKEDHHRAATLAALFESKSYVDRVLYAGTNIVILQLNKETNEKALLEDWKAKGLLAVPFGKGHIRLVTHLDFSDDQLDQLSSIV</sequence>
<organism evidence="7 8">
    <name type="scientific">Reichenbachiella agariperforans</name>
    <dbReference type="NCBI Taxonomy" id="156994"/>
    <lineage>
        <taxon>Bacteria</taxon>
        <taxon>Pseudomonadati</taxon>
        <taxon>Bacteroidota</taxon>
        <taxon>Cytophagia</taxon>
        <taxon>Cytophagales</taxon>
        <taxon>Reichenbachiellaceae</taxon>
        <taxon>Reichenbachiella</taxon>
    </lineage>
</organism>
<dbReference type="AlphaFoldDB" id="A0A1M6UC95"/>
<dbReference type="GO" id="GO:0008732">
    <property type="term" value="F:L-allo-threonine aldolase activity"/>
    <property type="evidence" value="ECO:0007669"/>
    <property type="project" value="TreeGrafter"/>
</dbReference>
<evidence type="ECO:0000313" key="8">
    <source>
        <dbReference type="Proteomes" id="UP000184474"/>
    </source>
</evidence>
<dbReference type="InterPro" id="IPR023603">
    <property type="entry name" value="Low_specificity_L-TA-like"/>
</dbReference>
<evidence type="ECO:0000256" key="4">
    <source>
        <dbReference type="ARBA" id="ARBA00023239"/>
    </source>
</evidence>
<dbReference type="SUPFAM" id="SSF53383">
    <property type="entry name" value="PLP-dependent transferases"/>
    <property type="match status" value="1"/>
</dbReference>
<evidence type="ECO:0000259" key="6">
    <source>
        <dbReference type="Pfam" id="PF01212"/>
    </source>
</evidence>
<accession>A0A1M6UC95</accession>
<comment type="cofactor">
    <cofactor evidence="1">
        <name>pyridoxal 5'-phosphate</name>
        <dbReference type="ChEBI" id="CHEBI:597326"/>
    </cofactor>
</comment>
<dbReference type="InterPro" id="IPR015424">
    <property type="entry name" value="PyrdxlP-dep_Trfase"/>
</dbReference>
<dbReference type="NCBIfam" id="NF041359">
    <property type="entry name" value="GntG_guanitoxin"/>
    <property type="match status" value="1"/>
</dbReference>
<keyword evidence="4" id="KW-0456">Lyase</keyword>
<dbReference type="Proteomes" id="UP000184474">
    <property type="component" value="Unassembled WGS sequence"/>
</dbReference>
<dbReference type="InterPro" id="IPR015422">
    <property type="entry name" value="PyrdxlP-dep_Trfase_small"/>
</dbReference>
<proteinExistence type="inferred from homology"/>
<dbReference type="RefSeq" id="WP_073124191.1">
    <property type="nucleotide sequence ID" value="NZ_FRAA01000007.1"/>
</dbReference>
<dbReference type="GO" id="GO:0006567">
    <property type="term" value="P:L-threonine catabolic process"/>
    <property type="evidence" value="ECO:0007669"/>
    <property type="project" value="TreeGrafter"/>
</dbReference>
<dbReference type="PANTHER" id="PTHR48097:SF9">
    <property type="entry name" value="L-THREONINE ALDOLASE"/>
    <property type="match status" value="1"/>
</dbReference>
<dbReference type="Gene3D" id="3.40.640.10">
    <property type="entry name" value="Type I PLP-dependent aspartate aminotransferase-like (Major domain)"/>
    <property type="match status" value="1"/>
</dbReference>
<evidence type="ECO:0000256" key="2">
    <source>
        <dbReference type="ARBA" id="ARBA00006966"/>
    </source>
</evidence>
<protein>
    <submittedName>
        <fullName evidence="7">L-threonine aldolase</fullName>
    </submittedName>
</protein>
<dbReference type="STRING" id="156994.SAMN04488028_10757"/>
<dbReference type="CDD" id="cd06502">
    <property type="entry name" value="TA_like"/>
    <property type="match status" value="1"/>
</dbReference>
<name>A0A1M6UC95_REIAG</name>
<dbReference type="Gene3D" id="3.90.1150.10">
    <property type="entry name" value="Aspartate Aminotransferase, domain 1"/>
    <property type="match status" value="1"/>
</dbReference>
<dbReference type="EMBL" id="FRAA01000007">
    <property type="protein sequence ID" value="SHK66809.1"/>
    <property type="molecule type" value="Genomic_DNA"/>
</dbReference>
<feature type="domain" description="Aromatic amino acid beta-eliminating lyase/threonine aldolase" evidence="6">
    <location>
        <begin position="3"/>
        <end position="282"/>
    </location>
</feature>
<evidence type="ECO:0000256" key="1">
    <source>
        <dbReference type="ARBA" id="ARBA00001933"/>
    </source>
</evidence>
<keyword evidence="3" id="KW-0663">Pyridoxal phosphate</keyword>
<dbReference type="PANTHER" id="PTHR48097">
    <property type="entry name" value="L-THREONINE ALDOLASE-RELATED"/>
    <property type="match status" value="1"/>
</dbReference>
<reference evidence="8" key="1">
    <citation type="submission" date="2016-11" db="EMBL/GenBank/DDBJ databases">
        <authorList>
            <person name="Varghese N."/>
            <person name="Submissions S."/>
        </authorList>
    </citation>
    <scope>NUCLEOTIDE SEQUENCE [LARGE SCALE GENOMIC DNA]</scope>
    <source>
        <strain evidence="8">DSM 26134</strain>
    </source>
</reference>
<keyword evidence="8" id="KW-1185">Reference proteome</keyword>
<comment type="similarity">
    <text evidence="2">Belongs to the threonine aldolase family.</text>
</comment>
<dbReference type="FunFam" id="3.40.640.10:FF:000030">
    <property type="entry name" value="Low-specificity L-threonine aldolase"/>
    <property type="match status" value="1"/>
</dbReference>
<dbReference type="Pfam" id="PF01212">
    <property type="entry name" value="Beta_elim_lyase"/>
    <property type="match status" value="1"/>
</dbReference>
<evidence type="ECO:0000256" key="3">
    <source>
        <dbReference type="ARBA" id="ARBA00022898"/>
    </source>
</evidence>
<dbReference type="GO" id="GO:0006545">
    <property type="term" value="P:glycine biosynthetic process"/>
    <property type="evidence" value="ECO:0007669"/>
    <property type="project" value="TreeGrafter"/>
</dbReference>